<dbReference type="InterPro" id="IPR044965">
    <property type="entry name" value="Glyco_hydro_17_plant"/>
</dbReference>
<dbReference type="AlphaFoldDB" id="A0AAN7MXJ6"/>
<comment type="similarity">
    <text evidence="2 6">Belongs to the glycosyl hydrolase 17 family.</text>
</comment>
<comment type="caution">
    <text evidence="8">The sequence shown here is derived from an EMBL/GenBank/DDBJ whole genome shotgun (WGS) entry which is preliminary data.</text>
</comment>
<feature type="chain" id="PRO_5042883313" description="glucan endo-1,3-beta-D-glucosidase" evidence="7">
    <location>
        <begin position="27"/>
        <end position="113"/>
    </location>
</feature>
<keyword evidence="9" id="KW-1185">Reference proteome</keyword>
<feature type="signal peptide" evidence="7">
    <location>
        <begin position="1"/>
        <end position="26"/>
    </location>
</feature>
<gene>
    <name evidence="8" type="ORF">SAY86_025548</name>
</gene>
<dbReference type="SUPFAM" id="SSF51445">
    <property type="entry name" value="(Trans)glycosidases"/>
    <property type="match status" value="1"/>
</dbReference>
<proteinExistence type="inferred from homology"/>
<comment type="catalytic activity">
    <reaction evidence="1">
        <text>Hydrolysis of (1-&gt;3)-beta-D-glucosidic linkages in (1-&gt;3)-beta-D-glucans.</text>
        <dbReference type="EC" id="3.2.1.39"/>
    </reaction>
</comment>
<evidence type="ECO:0000256" key="1">
    <source>
        <dbReference type="ARBA" id="ARBA00000382"/>
    </source>
</evidence>
<dbReference type="EC" id="3.2.1.39" evidence="3"/>
<name>A0AAN7MXJ6_TRANT</name>
<evidence type="ECO:0000256" key="5">
    <source>
        <dbReference type="ARBA" id="ARBA00023295"/>
    </source>
</evidence>
<protein>
    <recommendedName>
        <fullName evidence="3">glucan endo-1,3-beta-D-glucosidase</fullName>
        <ecNumber evidence="3">3.2.1.39</ecNumber>
    </recommendedName>
</protein>
<accession>A0AAN7MXJ6</accession>
<keyword evidence="4" id="KW-0378">Hydrolase</keyword>
<dbReference type="Pfam" id="PF00332">
    <property type="entry name" value="Glyco_hydro_17"/>
    <property type="match status" value="1"/>
</dbReference>
<evidence type="ECO:0000256" key="4">
    <source>
        <dbReference type="ARBA" id="ARBA00022801"/>
    </source>
</evidence>
<evidence type="ECO:0000313" key="8">
    <source>
        <dbReference type="EMBL" id="KAK4800183.1"/>
    </source>
</evidence>
<dbReference type="InterPro" id="IPR017853">
    <property type="entry name" value="GH"/>
</dbReference>
<sequence length="113" mass="12445">MAKSLLPSALLFLVLSLLAVINLTEAQIGVCYGMLGDNLPSRQEVVNMYEQYGIRRMRLYGPDGAAFQALDGSQIELILDVPYQNLPDLAQNLSSATAWVHDNIINHPGVNFK</sequence>
<dbReference type="InterPro" id="IPR000490">
    <property type="entry name" value="Glyco_hydro_17"/>
</dbReference>
<evidence type="ECO:0000313" key="9">
    <source>
        <dbReference type="Proteomes" id="UP001346149"/>
    </source>
</evidence>
<keyword evidence="5" id="KW-0326">Glycosidase</keyword>
<evidence type="ECO:0000256" key="6">
    <source>
        <dbReference type="RuleBase" id="RU004335"/>
    </source>
</evidence>
<evidence type="ECO:0000256" key="3">
    <source>
        <dbReference type="ARBA" id="ARBA00012780"/>
    </source>
</evidence>
<dbReference type="EMBL" id="JAXQNO010000004">
    <property type="protein sequence ID" value="KAK4800183.1"/>
    <property type="molecule type" value="Genomic_DNA"/>
</dbReference>
<dbReference type="GO" id="GO:0005975">
    <property type="term" value="P:carbohydrate metabolic process"/>
    <property type="evidence" value="ECO:0007669"/>
    <property type="project" value="InterPro"/>
</dbReference>
<organism evidence="8 9">
    <name type="scientific">Trapa natans</name>
    <name type="common">Water chestnut</name>
    <dbReference type="NCBI Taxonomy" id="22666"/>
    <lineage>
        <taxon>Eukaryota</taxon>
        <taxon>Viridiplantae</taxon>
        <taxon>Streptophyta</taxon>
        <taxon>Embryophyta</taxon>
        <taxon>Tracheophyta</taxon>
        <taxon>Spermatophyta</taxon>
        <taxon>Magnoliopsida</taxon>
        <taxon>eudicotyledons</taxon>
        <taxon>Gunneridae</taxon>
        <taxon>Pentapetalae</taxon>
        <taxon>rosids</taxon>
        <taxon>malvids</taxon>
        <taxon>Myrtales</taxon>
        <taxon>Lythraceae</taxon>
        <taxon>Trapa</taxon>
    </lineage>
</organism>
<dbReference type="GO" id="GO:0042973">
    <property type="term" value="F:glucan endo-1,3-beta-D-glucosidase activity"/>
    <property type="evidence" value="ECO:0007669"/>
    <property type="project" value="UniProtKB-EC"/>
</dbReference>
<evidence type="ECO:0000256" key="2">
    <source>
        <dbReference type="ARBA" id="ARBA00008773"/>
    </source>
</evidence>
<reference evidence="8 9" key="1">
    <citation type="journal article" date="2023" name="Hortic Res">
        <title>Pangenome of water caltrop reveals structural variations and asymmetric subgenome divergence after allopolyploidization.</title>
        <authorList>
            <person name="Zhang X."/>
            <person name="Chen Y."/>
            <person name="Wang L."/>
            <person name="Yuan Y."/>
            <person name="Fang M."/>
            <person name="Shi L."/>
            <person name="Lu R."/>
            <person name="Comes H.P."/>
            <person name="Ma Y."/>
            <person name="Chen Y."/>
            <person name="Huang G."/>
            <person name="Zhou Y."/>
            <person name="Zheng Z."/>
            <person name="Qiu Y."/>
        </authorList>
    </citation>
    <scope>NUCLEOTIDE SEQUENCE [LARGE SCALE GENOMIC DNA]</scope>
    <source>
        <strain evidence="8">F231</strain>
    </source>
</reference>
<dbReference type="Gene3D" id="3.20.20.80">
    <property type="entry name" value="Glycosidases"/>
    <property type="match status" value="1"/>
</dbReference>
<keyword evidence="7" id="KW-0732">Signal</keyword>
<evidence type="ECO:0000256" key="7">
    <source>
        <dbReference type="SAM" id="SignalP"/>
    </source>
</evidence>
<dbReference type="Proteomes" id="UP001346149">
    <property type="component" value="Unassembled WGS sequence"/>
</dbReference>
<dbReference type="PANTHER" id="PTHR32227">
    <property type="entry name" value="GLUCAN ENDO-1,3-BETA-GLUCOSIDASE BG1-RELATED-RELATED"/>
    <property type="match status" value="1"/>
</dbReference>